<dbReference type="EMBL" id="LWDX02027102">
    <property type="protein sequence ID" value="OEL29671.1"/>
    <property type="molecule type" value="Genomic_DNA"/>
</dbReference>
<protein>
    <submittedName>
        <fullName evidence="1">Uncharacterized protein</fullName>
    </submittedName>
</protein>
<feature type="non-terminal residue" evidence="1">
    <location>
        <position position="1"/>
    </location>
</feature>
<evidence type="ECO:0000313" key="2">
    <source>
        <dbReference type="Proteomes" id="UP000095767"/>
    </source>
</evidence>
<proteinExistence type="predicted"/>
<gene>
    <name evidence="1" type="ORF">BAE44_0009310</name>
</gene>
<dbReference type="Proteomes" id="UP000095767">
    <property type="component" value="Unassembled WGS sequence"/>
</dbReference>
<comment type="caution">
    <text evidence="1">The sequence shown here is derived from an EMBL/GenBank/DDBJ whole genome shotgun (WGS) entry which is preliminary data.</text>
</comment>
<keyword evidence="2" id="KW-1185">Reference proteome</keyword>
<sequence length="123" mass="14131">LYKLVDPLLRVEQHESTEIMECVKVALLCIHHVAKHRPIPCRKLSVSYTHLDVYKRQGLYHVGSCHHAWKDQGRAGAWEIDQPVGALNLVVFLKEPQRGVAIAMYKVSRIELLQLMFFSQSLV</sequence>
<dbReference type="STRING" id="888268.A0A1E5VX28"/>
<name>A0A1E5VX28_9POAL</name>
<dbReference type="AlphaFoldDB" id="A0A1E5VX28"/>
<reference evidence="1 2" key="1">
    <citation type="submission" date="2016-09" db="EMBL/GenBank/DDBJ databases">
        <title>The draft genome of Dichanthelium oligosanthes: A C3 panicoid grass species.</title>
        <authorList>
            <person name="Studer A.J."/>
            <person name="Schnable J.C."/>
            <person name="Brutnell T.P."/>
        </authorList>
    </citation>
    <scope>NUCLEOTIDE SEQUENCE [LARGE SCALE GENOMIC DNA]</scope>
    <source>
        <strain evidence="2">cv. Kellogg 1175</strain>
        <tissue evidence="1">Leaf</tissue>
    </source>
</reference>
<organism evidence="1 2">
    <name type="scientific">Dichanthelium oligosanthes</name>
    <dbReference type="NCBI Taxonomy" id="888268"/>
    <lineage>
        <taxon>Eukaryota</taxon>
        <taxon>Viridiplantae</taxon>
        <taxon>Streptophyta</taxon>
        <taxon>Embryophyta</taxon>
        <taxon>Tracheophyta</taxon>
        <taxon>Spermatophyta</taxon>
        <taxon>Magnoliopsida</taxon>
        <taxon>Liliopsida</taxon>
        <taxon>Poales</taxon>
        <taxon>Poaceae</taxon>
        <taxon>PACMAD clade</taxon>
        <taxon>Panicoideae</taxon>
        <taxon>Panicodae</taxon>
        <taxon>Paniceae</taxon>
        <taxon>Dichantheliinae</taxon>
        <taxon>Dichanthelium</taxon>
    </lineage>
</organism>
<evidence type="ECO:0000313" key="1">
    <source>
        <dbReference type="EMBL" id="OEL29671.1"/>
    </source>
</evidence>
<accession>A0A1E5VX28</accession>